<dbReference type="SUPFAM" id="SSF49785">
    <property type="entry name" value="Galactose-binding domain-like"/>
    <property type="match status" value="1"/>
</dbReference>
<protein>
    <recommendedName>
        <fullName evidence="2">alpha-L-fucosidase</fullName>
        <ecNumber evidence="2">3.2.1.51</ecNumber>
    </recommendedName>
</protein>
<dbReference type="PANTHER" id="PTHR10030:SF37">
    <property type="entry name" value="ALPHA-L-FUCOSIDASE-RELATED"/>
    <property type="match status" value="1"/>
</dbReference>
<dbReference type="Gene3D" id="2.60.120.1060">
    <property type="entry name" value="NPCBM/NEW2 domain"/>
    <property type="match status" value="1"/>
</dbReference>
<name>A0ABT8L7F5_9BACT</name>
<gene>
    <name evidence="8" type="ORF">QQ020_16580</name>
</gene>
<evidence type="ECO:0000256" key="6">
    <source>
        <dbReference type="SAM" id="SignalP"/>
    </source>
</evidence>
<dbReference type="PANTHER" id="PTHR10030">
    <property type="entry name" value="ALPHA-L-FUCOSIDASE"/>
    <property type="match status" value="1"/>
</dbReference>
<sequence length="656" mass="74361">MKDLNFIFLFFLLPLSPQSLVAQTITLAKPTPEQIAFADWEVGAFIHFGLNVFTGMEHGDGQFHPSMFNPTDLDAEQWVVTAKAMGAKYVCLTVRHEGGFCLWPSKTTDYTIANSPYKNGKGDIVREFVDACHKHNLIPSFYHTAAFDANATLKDYEGELDLPLKWMSTWGEAMSAAHKADPKLKERLKKMQVAQMRELLTNYGPIGFMWSDHWNAMDPDGIWRAVTDLARELQPDMVFMGPDTWVPGNETGHVVYPMWNAVNTVDGTRNSRPAATKGDASVNNSYGLLETEVRTGHPLGKFWRVRECTTNSGFHHGGWFWHPDSVKKTYPKKHWEHLDLYYRTVGLGANVIINLPPDNRGLIPDDFVKAAEKLGNAIRERFSDPIGELKKVTRGDIVEVSWKKPEEINTIVTMENIANGQKVAKYTLEAFVDGQWIELEPRNKLIAFPPYNNNPGFETIGHKKIDRVKPVKTNKVRFRCLESVVKPVEIRSMKVFNCEPIVPDFASQFPYLSGIETVTESAHNGMRRNVNYVGDSIYLSGKYYEHGLMICPVESDKKGYAVFDLTRLSKVKGMKAQIGIEDLRKNLGSCVFVVEGLIDNNWKELYRSKLIKGTDESIPMKVNFPEKTKKIKLVVTDGGDMHWNDHAVWGNAQFFE</sequence>
<dbReference type="SMART" id="SM00812">
    <property type="entry name" value="Alpha_L_fucos"/>
    <property type="match status" value="1"/>
</dbReference>
<dbReference type="Gene3D" id="2.60.120.260">
    <property type="entry name" value="Galactose-binding domain-like"/>
    <property type="match status" value="1"/>
</dbReference>
<dbReference type="InterPro" id="IPR017853">
    <property type="entry name" value="GH"/>
</dbReference>
<evidence type="ECO:0000256" key="4">
    <source>
        <dbReference type="ARBA" id="ARBA00022801"/>
    </source>
</evidence>
<feature type="signal peptide" evidence="6">
    <location>
        <begin position="1"/>
        <end position="21"/>
    </location>
</feature>
<proteinExistence type="inferred from homology"/>
<comment type="similarity">
    <text evidence="1">Belongs to the glycosyl hydrolase 29 family.</text>
</comment>
<evidence type="ECO:0000313" key="9">
    <source>
        <dbReference type="Proteomes" id="UP001172083"/>
    </source>
</evidence>
<keyword evidence="5" id="KW-0326">Glycosidase</keyword>
<evidence type="ECO:0000256" key="5">
    <source>
        <dbReference type="ARBA" id="ARBA00023295"/>
    </source>
</evidence>
<dbReference type="Pfam" id="PF08305">
    <property type="entry name" value="NPCBM"/>
    <property type="match status" value="1"/>
</dbReference>
<dbReference type="Proteomes" id="UP001172083">
    <property type="component" value="Unassembled WGS sequence"/>
</dbReference>
<dbReference type="InterPro" id="IPR038637">
    <property type="entry name" value="NPCBM_sf"/>
</dbReference>
<keyword evidence="3 6" id="KW-0732">Signal</keyword>
<dbReference type="SUPFAM" id="SSF51445">
    <property type="entry name" value="(Trans)glycosidases"/>
    <property type="match status" value="1"/>
</dbReference>
<evidence type="ECO:0000256" key="1">
    <source>
        <dbReference type="ARBA" id="ARBA00007951"/>
    </source>
</evidence>
<dbReference type="Pfam" id="PF01120">
    <property type="entry name" value="Alpha_L_fucos"/>
    <property type="match status" value="1"/>
</dbReference>
<dbReference type="InterPro" id="IPR013222">
    <property type="entry name" value="Glyco_hyd_98_carb-bd"/>
</dbReference>
<evidence type="ECO:0000256" key="3">
    <source>
        <dbReference type="ARBA" id="ARBA00022729"/>
    </source>
</evidence>
<reference evidence="8" key="1">
    <citation type="submission" date="2023-06" db="EMBL/GenBank/DDBJ databases">
        <title>Genomic of Agaribacillus aureum.</title>
        <authorList>
            <person name="Wang G."/>
        </authorList>
    </citation>
    <scope>NUCLEOTIDE SEQUENCE</scope>
    <source>
        <strain evidence="8">BMA12</strain>
    </source>
</reference>
<dbReference type="InterPro" id="IPR057739">
    <property type="entry name" value="Glyco_hydro_29_N"/>
</dbReference>
<dbReference type="EMBL" id="JAUJEB010000003">
    <property type="protein sequence ID" value="MDN5213690.1"/>
    <property type="molecule type" value="Genomic_DNA"/>
</dbReference>
<keyword evidence="4" id="KW-0378">Hydrolase</keyword>
<feature type="domain" description="Glycosyl hydrolase family 98 putative carbohydrate-binding module" evidence="7">
    <location>
        <begin position="506"/>
        <end position="656"/>
    </location>
</feature>
<feature type="chain" id="PRO_5046863614" description="alpha-L-fucosidase" evidence="6">
    <location>
        <begin position="22"/>
        <end position="656"/>
    </location>
</feature>
<dbReference type="InterPro" id="IPR008979">
    <property type="entry name" value="Galactose-bd-like_sf"/>
</dbReference>
<keyword evidence="9" id="KW-1185">Reference proteome</keyword>
<dbReference type="EC" id="3.2.1.51" evidence="2"/>
<evidence type="ECO:0000256" key="2">
    <source>
        <dbReference type="ARBA" id="ARBA00012662"/>
    </source>
</evidence>
<dbReference type="RefSeq" id="WP_346759027.1">
    <property type="nucleotide sequence ID" value="NZ_JAUJEB010000003.1"/>
</dbReference>
<dbReference type="InterPro" id="IPR000933">
    <property type="entry name" value="Glyco_hydro_29"/>
</dbReference>
<evidence type="ECO:0000259" key="7">
    <source>
        <dbReference type="SMART" id="SM00776"/>
    </source>
</evidence>
<comment type="caution">
    <text evidence="8">The sequence shown here is derived from an EMBL/GenBank/DDBJ whole genome shotgun (WGS) entry which is preliminary data.</text>
</comment>
<accession>A0ABT8L7F5</accession>
<organism evidence="8 9">
    <name type="scientific">Agaribacillus aureus</name>
    <dbReference type="NCBI Taxonomy" id="3051825"/>
    <lineage>
        <taxon>Bacteria</taxon>
        <taxon>Pseudomonadati</taxon>
        <taxon>Bacteroidota</taxon>
        <taxon>Cytophagia</taxon>
        <taxon>Cytophagales</taxon>
        <taxon>Splendidivirgaceae</taxon>
        <taxon>Agaribacillus</taxon>
    </lineage>
</organism>
<evidence type="ECO:0000313" key="8">
    <source>
        <dbReference type="EMBL" id="MDN5213690.1"/>
    </source>
</evidence>
<dbReference type="Gene3D" id="3.20.20.80">
    <property type="entry name" value="Glycosidases"/>
    <property type="match status" value="1"/>
</dbReference>
<dbReference type="SMART" id="SM00776">
    <property type="entry name" value="NPCBM"/>
    <property type="match status" value="1"/>
</dbReference>